<evidence type="ECO:0000313" key="1">
    <source>
        <dbReference type="EMBL" id="MXN43770.1"/>
    </source>
</evidence>
<keyword evidence="2" id="KW-1185">Reference proteome</keyword>
<accession>A0A6N8SAT2</accession>
<organism evidence="1 2">
    <name type="scientific">Shinella kummerowiae</name>
    <dbReference type="NCBI Taxonomy" id="417745"/>
    <lineage>
        <taxon>Bacteria</taxon>
        <taxon>Pseudomonadati</taxon>
        <taxon>Pseudomonadota</taxon>
        <taxon>Alphaproteobacteria</taxon>
        <taxon>Hyphomicrobiales</taxon>
        <taxon>Rhizobiaceae</taxon>
        <taxon>Shinella</taxon>
    </lineage>
</organism>
<protein>
    <submittedName>
        <fullName evidence="1">Uncharacterized protein</fullName>
    </submittedName>
</protein>
<proteinExistence type="predicted"/>
<sequence>MRKSHESLDLQLADIILVVERIEGAGLRTEILYQHDHNARQTLAVAPVRLHGTLPFLLAATENTNSEAPCVLAAIDAIPHADRISCPQNQVGPLAATMWLNPACFMPLGMWPSLG</sequence>
<name>A0A6N8SAT2_9HYPH</name>
<evidence type="ECO:0000313" key="2">
    <source>
        <dbReference type="Proteomes" id="UP000435802"/>
    </source>
</evidence>
<dbReference type="EMBL" id="WUMK01000001">
    <property type="protein sequence ID" value="MXN43770.1"/>
    <property type="molecule type" value="Genomic_DNA"/>
</dbReference>
<gene>
    <name evidence="1" type="ORF">GR138_01125</name>
</gene>
<comment type="caution">
    <text evidence="1">The sequence shown here is derived from an EMBL/GenBank/DDBJ whole genome shotgun (WGS) entry which is preliminary data.</text>
</comment>
<reference evidence="1 2" key="1">
    <citation type="submission" date="2019-12" db="EMBL/GenBank/DDBJ databases">
        <title>Shinella kummerowiae sp. nov., a symbiotic bacterium isolated from root nodules of the herbal legume Kummerowia stipulacea.</title>
        <authorList>
            <person name="Gao J."/>
        </authorList>
    </citation>
    <scope>NUCLEOTIDE SEQUENCE [LARGE SCALE GENOMIC DNA]</scope>
    <source>
        <strain evidence="1 2">CCBAU 25048</strain>
    </source>
</reference>
<dbReference type="AlphaFoldDB" id="A0A6N8SAT2"/>
<dbReference type="Proteomes" id="UP000435802">
    <property type="component" value="Unassembled WGS sequence"/>
</dbReference>